<dbReference type="GO" id="GO:0030026">
    <property type="term" value="P:intracellular manganese ion homeostasis"/>
    <property type="evidence" value="ECO:0007669"/>
    <property type="project" value="InterPro"/>
</dbReference>
<organism evidence="6 7">
    <name type="scientific">Roseobacter denitrificans (strain ATCC 33942 / OCh 114)</name>
    <name type="common">Erythrobacter sp. (strain OCh 114)</name>
    <name type="synonym">Roseobacter denitrificans</name>
    <dbReference type="NCBI Taxonomy" id="375451"/>
    <lineage>
        <taxon>Bacteria</taxon>
        <taxon>Pseudomonadati</taxon>
        <taxon>Pseudomonadota</taxon>
        <taxon>Alphaproteobacteria</taxon>
        <taxon>Rhodobacterales</taxon>
        <taxon>Roseobacteraceae</taxon>
        <taxon>Roseobacter</taxon>
    </lineage>
</organism>
<evidence type="ECO:0000256" key="5">
    <source>
        <dbReference type="SAM" id="Phobius"/>
    </source>
</evidence>
<dbReference type="KEGG" id="rde:RD1_0286"/>
<evidence type="ECO:0000256" key="1">
    <source>
        <dbReference type="ARBA" id="ARBA00004127"/>
    </source>
</evidence>
<feature type="transmembrane region" description="Helical" evidence="5">
    <location>
        <begin position="157"/>
        <end position="178"/>
    </location>
</feature>
<dbReference type="GO" id="GO:0005384">
    <property type="term" value="F:manganese ion transmembrane transporter activity"/>
    <property type="evidence" value="ECO:0007669"/>
    <property type="project" value="InterPro"/>
</dbReference>
<dbReference type="HOGENOM" id="CLU_038957_2_0_5"/>
<feature type="transmembrane region" description="Helical" evidence="5">
    <location>
        <begin position="213"/>
        <end position="235"/>
    </location>
</feature>
<dbReference type="Proteomes" id="UP000007029">
    <property type="component" value="Chromosome"/>
</dbReference>
<feature type="transmembrane region" description="Helical" evidence="5">
    <location>
        <begin position="55"/>
        <end position="78"/>
    </location>
</feature>
<evidence type="ECO:0000256" key="2">
    <source>
        <dbReference type="ARBA" id="ARBA00022692"/>
    </source>
</evidence>
<comment type="subcellular location">
    <subcellularLocation>
        <location evidence="1">Endomembrane system</location>
        <topology evidence="1">Multi-pass membrane protein</topology>
    </subcellularLocation>
</comment>
<name>Q16DD2_ROSDO</name>
<keyword evidence="2 5" id="KW-0812">Transmembrane</keyword>
<dbReference type="Pfam" id="PF01988">
    <property type="entry name" value="VIT1"/>
    <property type="match status" value="1"/>
</dbReference>
<sequence length="238" mass="25610">MTQEHGHSPTEVARRLSAGQRAGHLKDMIYGGIDGAVTTFAIVAGVAGAGLSHHIIVALGVANIIADGFSMAASNYSGTKAELDDRKRIIQVEERHIEQHPDGELEELRQILQMRGLSGDVLEEATTAISQSKTNWIDMMLTDEYGLSRVEPEPMKAALATFAAFLVAGSIPLIPFLLNLDDAFSISIFATLLTFFLIGTGKSRWSLSKWWKSGFETLLIGGVAALLAFSVGSLFHPG</sequence>
<keyword evidence="3 5" id="KW-1133">Transmembrane helix</keyword>
<protein>
    <submittedName>
        <fullName evidence="6">Conserved hypothetical membrane protein</fullName>
    </submittedName>
</protein>
<keyword evidence="4 5" id="KW-0472">Membrane</keyword>
<evidence type="ECO:0000256" key="4">
    <source>
        <dbReference type="ARBA" id="ARBA00023136"/>
    </source>
</evidence>
<feature type="transmembrane region" description="Helical" evidence="5">
    <location>
        <begin position="29"/>
        <end position="49"/>
    </location>
</feature>
<proteinExistence type="predicted"/>
<dbReference type="STRING" id="375451.RD1_0286"/>
<dbReference type="RefSeq" id="WP_011566633.1">
    <property type="nucleotide sequence ID" value="NC_008209.1"/>
</dbReference>
<dbReference type="InterPro" id="IPR008217">
    <property type="entry name" value="Ccc1_fam"/>
</dbReference>
<evidence type="ECO:0000313" key="7">
    <source>
        <dbReference type="Proteomes" id="UP000007029"/>
    </source>
</evidence>
<dbReference type="PANTHER" id="PTHR31851">
    <property type="entry name" value="FE(2+)/MN(2+) TRANSPORTER PCL1"/>
    <property type="match status" value="1"/>
</dbReference>
<evidence type="ECO:0000256" key="3">
    <source>
        <dbReference type="ARBA" id="ARBA00022989"/>
    </source>
</evidence>
<evidence type="ECO:0000313" key="6">
    <source>
        <dbReference type="EMBL" id="ABG30011.1"/>
    </source>
</evidence>
<keyword evidence="7" id="KW-1185">Reference proteome</keyword>
<feature type="transmembrane region" description="Helical" evidence="5">
    <location>
        <begin position="184"/>
        <end position="201"/>
    </location>
</feature>
<gene>
    <name evidence="6" type="ordered locus">RD1_0286</name>
</gene>
<dbReference type="eggNOG" id="COG1814">
    <property type="taxonomic scope" value="Bacteria"/>
</dbReference>
<dbReference type="EMBL" id="CP000362">
    <property type="protein sequence ID" value="ABG30011.1"/>
    <property type="molecule type" value="Genomic_DNA"/>
</dbReference>
<accession>Q16DD2</accession>
<dbReference type="GO" id="GO:0012505">
    <property type="term" value="C:endomembrane system"/>
    <property type="evidence" value="ECO:0007669"/>
    <property type="project" value="UniProtKB-SubCell"/>
</dbReference>
<dbReference type="AlphaFoldDB" id="Q16DD2"/>
<reference evidence="6 7" key="1">
    <citation type="journal article" date="2007" name="J. Bacteriol.">
        <title>The complete genome sequence of Roseobacter denitrificans reveals a mixotrophic rather than photosynthetic metabolism.</title>
        <authorList>
            <person name="Swingley W.D."/>
            <person name="Sadekar S."/>
            <person name="Mastrian S.D."/>
            <person name="Matthies H.J."/>
            <person name="Hao J."/>
            <person name="Ramos H."/>
            <person name="Acharya C.R."/>
            <person name="Conrad A.L."/>
            <person name="Taylor H.L."/>
            <person name="Dejesa L.C."/>
            <person name="Shah M.K."/>
            <person name="O'huallachain M.E."/>
            <person name="Lince M.T."/>
            <person name="Blankenship R.E."/>
            <person name="Beatty J.T."/>
            <person name="Touchman J.W."/>
        </authorList>
    </citation>
    <scope>NUCLEOTIDE SEQUENCE [LARGE SCALE GENOMIC DNA]</scope>
    <source>
        <strain evidence="7">ATCC 33942 / OCh 114</strain>
    </source>
</reference>